<name>A0A1B2DKL7_9BACL</name>
<dbReference type="RefSeq" id="WP_099519374.1">
    <property type="nucleotide sequence ID" value="NZ_CP016808.1"/>
</dbReference>
<organism evidence="1">
    <name type="scientific">Paenibacillus sp. BIHB 4019</name>
    <dbReference type="NCBI Taxonomy" id="1870819"/>
    <lineage>
        <taxon>Bacteria</taxon>
        <taxon>Bacillati</taxon>
        <taxon>Bacillota</taxon>
        <taxon>Bacilli</taxon>
        <taxon>Bacillales</taxon>
        <taxon>Paenibacillaceae</taxon>
        <taxon>Paenibacillus</taxon>
    </lineage>
</organism>
<evidence type="ECO:0000313" key="1">
    <source>
        <dbReference type="EMBL" id="ANY68225.1"/>
    </source>
</evidence>
<dbReference type="AlphaFoldDB" id="A0A1B2DKL7"/>
<gene>
    <name evidence="1" type="ORF">BBD42_18385</name>
</gene>
<sequence length="351" mass="41569">MFKLDFVPYNTNRIDCYWNNVIAILMTRDSAFECLVPLITSQYEIEIPRRELITDAAYKEKQENGELVPYMTRNLPDELYDEYFQKEELSLYRDTDVVELVKGYLNEGMYCILRLNRFHFPFCLECRKTNLIHPVLIYGYSDELSTFYMVEDCIPPGNIIKHELSYQEFQLSYDSIPADQLFGLGLRVIKEQLDPQFPYKIIQSNIEKQLYGETVVTEEKTIKRGLGVLEYLRDHFSEITLSANALNSSVTHRLTYSLFYQERNLMLIDYLQKQGIFGRNVYEELHKGFTDLYNNWTLIRTKVVQYYVKPDRPDAQAYAMAMRPYFDACMKERELLMQLLYNLNRAEEGTS</sequence>
<protein>
    <recommendedName>
        <fullName evidence="2">Butirosin biosynthesis protein H N-terminal domain-containing protein</fullName>
    </recommendedName>
</protein>
<dbReference type="EMBL" id="CP016808">
    <property type="protein sequence ID" value="ANY68225.1"/>
    <property type="molecule type" value="Genomic_DNA"/>
</dbReference>
<accession>A0A1B2DKL7</accession>
<proteinExistence type="predicted"/>
<reference evidence="1" key="1">
    <citation type="submission" date="2016-08" db="EMBL/GenBank/DDBJ databases">
        <title>Complete Genome Seqeunce of Paenibacillus sp. BIHB 4019 from tea rhizoplane.</title>
        <authorList>
            <person name="Thakur R."/>
            <person name="Swarnkar M.K."/>
            <person name="Gulati A."/>
        </authorList>
    </citation>
    <scope>NUCLEOTIDE SEQUENCE [LARGE SCALE GENOMIC DNA]</scope>
    <source>
        <strain evidence="1">BIHB4019</strain>
    </source>
</reference>
<evidence type="ECO:0008006" key="2">
    <source>
        <dbReference type="Google" id="ProtNLM"/>
    </source>
</evidence>